<evidence type="ECO:0000256" key="3">
    <source>
        <dbReference type="ARBA" id="ARBA00022692"/>
    </source>
</evidence>
<evidence type="ECO:0000256" key="5">
    <source>
        <dbReference type="ARBA" id="ARBA00023136"/>
    </source>
</evidence>
<keyword evidence="5" id="KW-0472">Membrane</keyword>
<sequence>MQVIKNAVHVGISRVSYMYFAHGIEADSLSAFKDTVKYSIGSVCIGSILEPFFTAIQDSACAMNSITGDTDEFMFSCTNCYSGVARRLVINKDHATAISLYAFLIGYFMSRITMSWPQACVSAYYVVYAENPESLRFDTTIPVRIKELQQSPA</sequence>
<organism evidence="7 8">
    <name type="scientific">Papaver nudicaule</name>
    <name type="common">Iceland poppy</name>
    <dbReference type="NCBI Taxonomy" id="74823"/>
    <lineage>
        <taxon>Eukaryota</taxon>
        <taxon>Viridiplantae</taxon>
        <taxon>Streptophyta</taxon>
        <taxon>Embryophyta</taxon>
        <taxon>Tracheophyta</taxon>
        <taxon>Spermatophyta</taxon>
        <taxon>Magnoliopsida</taxon>
        <taxon>Ranunculales</taxon>
        <taxon>Papaveraceae</taxon>
        <taxon>Papaveroideae</taxon>
        <taxon>Papaver</taxon>
    </lineage>
</organism>
<accession>A0AA41VIQ0</accession>
<evidence type="ECO:0000256" key="4">
    <source>
        <dbReference type="ARBA" id="ARBA00022989"/>
    </source>
</evidence>
<comment type="similarity">
    <text evidence="2 6">Belongs to the CTL (choline transporter-like) family.</text>
</comment>
<dbReference type="PANTHER" id="PTHR12385">
    <property type="entry name" value="CHOLINE TRANSPORTER-LIKE (SLC FAMILY 44)"/>
    <property type="match status" value="1"/>
</dbReference>
<comment type="function">
    <text evidence="6">Choline transporter.</text>
</comment>
<evidence type="ECO:0000256" key="2">
    <source>
        <dbReference type="ARBA" id="ARBA00007168"/>
    </source>
</evidence>
<name>A0AA41VIQ0_PAPNU</name>
<evidence type="ECO:0000313" key="8">
    <source>
        <dbReference type="Proteomes" id="UP001177140"/>
    </source>
</evidence>
<dbReference type="PANTHER" id="PTHR12385:SF84">
    <property type="entry name" value="CHOLINE TRANSPORTER-LIKE PROTEIN"/>
    <property type="match status" value="1"/>
</dbReference>
<gene>
    <name evidence="7" type="ORF">MKW94_018694</name>
</gene>
<keyword evidence="3" id="KW-0812">Transmembrane</keyword>
<protein>
    <recommendedName>
        <fullName evidence="6">Choline transporter-like protein</fullName>
    </recommendedName>
</protein>
<proteinExistence type="inferred from homology"/>
<dbReference type="GO" id="GO:0005886">
    <property type="term" value="C:plasma membrane"/>
    <property type="evidence" value="ECO:0007669"/>
    <property type="project" value="UniProtKB-SubCell"/>
</dbReference>
<dbReference type="GO" id="GO:0022857">
    <property type="term" value="F:transmembrane transporter activity"/>
    <property type="evidence" value="ECO:0007669"/>
    <property type="project" value="UniProtKB-UniRule"/>
</dbReference>
<dbReference type="Proteomes" id="UP001177140">
    <property type="component" value="Unassembled WGS sequence"/>
</dbReference>
<comment type="subcellular location">
    <subcellularLocation>
        <location evidence="6">Cell membrane</location>
        <topology evidence="6">Multi-pass membrane protein</topology>
    </subcellularLocation>
    <subcellularLocation>
        <location evidence="1">Membrane</location>
        <topology evidence="1">Multi-pass membrane protein</topology>
    </subcellularLocation>
</comment>
<dbReference type="AlphaFoldDB" id="A0AA41VIQ0"/>
<comment type="caution">
    <text evidence="7">The sequence shown here is derived from an EMBL/GenBank/DDBJ whole genome shotgun (WGS) entry which is preliminary data.</text>
</comment>
<reference evidence="7" key="1">
    <citation type="submission" date="2022-03" db="EMBL/GenBank/DDBJ databases">
        <title>A functionally conserved STORR gene fusion in Papaver species that diverged 16.8 million years ago.</title>
        <authorList>
            <person name="Catania T."/>
        </authorList>
    </citation>
    <scope>NUCLEOTIDE SEQUENCE</scope>
    <source>
        <strain evidence="7">S-191538</strain>
    </source>
</reference>
<dbReference type="EMBL" id="JAJJMA010229195">
    <property type="protein sequence ID" value="MCL7041929.1"/>
    <property type="molecule type" value="Genomic_DNA"/>
</dbReference>
<keyword evidence="8" id="KW-1185">Reference proteome</keyword>
<evidence type="ECO:0000313" key="7">
    <source>
        <dbReference type="EMBL" id="MCL7041929.1"/>
    </source>
</evidence>
<dbReference type="Pfam" id="PF04515">
    <property type="entry name" value="Choline_transpo"/>
    <property type="match status" value="1"/>
</dbReference>
<dbReference type="InterPro" id="IPR007603">
    <property type="entry name" value="Choline_transptr-like"/>
</dbReference>
<keyword evidence="4" id="KW-1133">Transmembrane helix</keyword>
<evidence type="ECO:0000256" key="6">
    <source>
        <dbReference type="RuleBase" id="RU368066"/>
    </source>
</evidence>
<evidence type="ECO:0000256" key="1">
    <source>
        <dbReference type="ARBA" id="ARBA00004141"/>
    </source>
</evidence>